<dbReference type="KEGG" id="ril:CRIB_240"/>
<dbReference type="PROSITE" id="PS51257">
    <property type="entry name" value="PROKAR_LIPOPROTEIN"/>
    <property type="match status" value="1"/>
</dbReference>
<organism evidence="3 4">
    <name type="scientific">Romboutsia ilealis</name>
    <dbReference type="NCBI Taxonomy" id="1115758"/>
    <lineage>
        <taxon>Bacteria</taxon>
        <taxon>Bacillati</taxon>
        <taxon>Bacillota</taxon>
        <taxon>Clostridia</taxon>
        <taxon>Peptostreptococcales</taxon>
        <taxon>Peptostreptococcaceae</taxon>
        <taxon>Romboutsia</taxon>
    </lineage>
</organism>
<dbReference type="RefSeq" id="WP_180702749.1">
    <property type="nucleotide sequence ID" value="NZ_JAVSGX010000007.1"/>
</dbReference>
<dbReference type="Pfam" id="PF00149">
    <property type="entry name" value="Metallophos"/>
    <property type="match status" value="1"/>
</dbReference>
<evidence type="ECO:0000313" key="3">
    <source>
        <dbReference type="EMBL" id="CED92997.1"/>
    </source>
</evidence>
<evidence type="ECO:0000259" key="2">
    <source>
        <dbReference type="Pfam" id="PF00149"/>
    </source>
</evidence>
<evidence type="ECO:0000256" key="1">
    <source>
        <dbReference type="RuleBase" id="RU362119"/>
    </source>
</evidence>
<dbReference type="GO" id="GO:0000166">
    <property type="term" value="F:nucleotide binding"/>
    <property type="evidence" value="ECO:0007669"/>
    <property type="project" value="UniProtKB-KW"/>
</dbReference>
<reference evidence="3 4" key="1">
    <citation type="submission" date="2014-04" db="EMBL/GenBank/DDBJ databases">
        <authorList>
            <person name="Hornung B.V."/>
        </authorList>
    </citation>
    <scope>NUCLEOTIDE SEQUENCE [LARGE SCALE GENOMIC DNA]</scope>
    <source>
        <strain evidence="3 4">CRIB</strain>
    </source>
</reference>
<name>A0A1V1HYN8_9FIRM</name>
<dbReference type="SUPFAM" id="SSF56300">
    <property type="entry name" value="Metallo-dependent phosphatases"/>
    <property type="match status" value="1"/>
</dbReference>
<keyword evidence="1" id="KW-0378">Hydrolase</keyword>
<keyword evidence="4" id="KW-1185">Reference proteome</keyword>
<dbReference type="InterPro" id="IPR004843">
    <property type="entry name" value="Calcineurin-like_PHP"/>
</dbReference>
<keyword evidence="1" id="KW-0732">Signal</keyword>
<dbReference type="GO" id="GO:0016787">
    <property type="term" value="F:hydrolase activity"/>
    <property type="evidence" value="ECO:0007669"/>
    <property type="project" value="UniProtKB-KW"/>
</dbReference>
<dbReference type="GO" id="GO:0009166">
    <property type="term" value="P:nucleotide catabolic process"/>
    <property type="evidence" value="ECO:0007669"/>
    <property type="project" value="InterPro"/>
</dbReference>
<proteinExistence type="inferred from homology"/>
<dbReference type="InterPro" id="IPR029052">
    <property type="entry name" value="Metallo-depent_PP-like"/>
</dbReference>
<feature type="chain" id="PRO_5039742764" evidence="1">
    <location>
        <begin position="26"/>
        <end position="458"/>
    </location>
</feature>
<evidence type="ECO:0000313" key="4">
    <source>
        <dbReference type="Proteomes" id="UP000245622"/>
    </source>
</evidence>
<feature type="signal peptide" evidence="1">
    <location>
        <begin position="1"/>
        <end position="25"/>
    </location>
</feature>
<protein>
    <submittedName>
        <fullName evidence="3">Ser/Thr phosphatase protein</fullName>
    </submittedName>
</protein>
<gene>
    <name evidence="3" type="ORF">CRIB_240</name>
</gene>
<dbReference type="GO" id="GO:0030288">
    <property type="term" value="C:outer membrane-bounded periplasmic space"/>
    <property type="evidence" value="ECO:0007669"/>
    <property type="project" value="TreeGrafter"/>
</dbReference>
<dbReference type="PANTHER" id="PTHR11575:SF6">
    <property type="entry name" value="2',3'-CYCLIC-NUCLEOTIDE 2'-PHOSPHODIESTERASE_3'-NUCLEOTIDASE"/>
    <property type="match status" value="1"/>
</dbReference>
<dbReference type="InterPro" id="IPR006179">
    <property type="entry name" value="5_nucleotidase/apyrase"/>
</dbReference>
<accession>A0A1V1HYN8</accession>
<sequence>MKNKKVLIIVSALILILILSTGCTSSNTTEINIVATTDLHGEVPYNITEYIKVEKENNPNTVAVDAGDFFDSRVYGTPMKKYFDDRQNNIEQGIEQYIEMPLVKEMKDDGYDAVVLGNHEFVSNDKFYLDNMVSDFEKYNLDILSANTYKRDNTNYVKPYTIKEIETEYGNLNLGILGLTIKEVGESVDESRELKDMPQYNEELYINDLVDEAKKWVKIMQEEENTDVIVAVAHSGEEPKNPKNPGNRIQELAQEVDGIDAIVAGHTHQTFEQHNYKNSKGEEVIVTQPGKHGEAISKITFELKNQNGDWKVVNKYAKLTKFDTIKFDEYLVELLSKISSLKSTDKEIHLSEVVPFQWDKVYVFDENIDVDKIYETIGYKWQSIISKDKHSEQQMVFMNDDKVVCYLYGDISDMDININFDKSSYKDGIIEIYPNKNDEFKVKKGEEEYQTYLTYISK</sequence>
<feature type="domain" description="Calcineurin-like phosphoesterase" evidence="2">
    <location>
        <begin position="32"/>
        <end position="269"/>
    </location>
</feature>
<dbReference type="Gene3D" id="3.60.21.10">
    <property type="match status" value="1"/>
</dbReference>
<dbReference type="AlphaFoldDB" id="A0A1V1HYN8"/>
<dbReference type="EMBL" id="LN555523">
    <property type="protein sequence ID" value="CED92997.1"/>
    <property type="molecule type" value="Genomic_DNA"/>
</dbReference>
<dbReference type="GeneID" id="82204417"/>
<dbReference type="Proteomes" id="UP000245622">
    <property type="component" value="Chromosome 1"/>
</dbReference>
<dbReference type="PANTHER" id="PTHR11575">
    <property type="entry name" value="5'-NUCLEOTIDASE-RELATED"/>
    <property type="match status" value="1"/>
</dbReference>
<dbReference type="PRINTS" id="PR01607">
    <property type="entry name" value="APYRASEFAMLY"/>
</dbReference>
<keyword evidence="1" id="KW-0547">Nucleotide-binding</keyword>
<comment type="similarity">
    <text evidence="1">Belongs to the 5'-nucleotidase family.</text>
</comment>